<dbReference type="GO" id="GO:0003700">
    <property type="term" value="F:DNA-binding transcription factor activity"/>
    <property type="evidence" value="ECO:0007669"/>
    <property type="project" value="InterPro"/>
</dbReference>
<dbReference type="PANTHER" id="PTHR43537">
    <property type="entry name" value="TRANSCRIPTIONAL REGULATOR, GNTR FAMILY"/>
    <property type="match status" value="1"/>
</dbReference>
<evidence type="ECO:0000259" key="4">
    <source>
        <dbReference type="PROSITE" id="PS50949"/>
    </source>
</evidence>
<dbReference type="InterPro" id="IPR000524">
    <property type="entry name" value="Tscrpt_reg_HTH_GntR"/>
</dbReference>
<dbReference type="InterPro" id="IPR008920">
    <property type="entry name" value="TF_FadR/GntR_C"/>
</dbReference>
<evidence type="ECO:0000313" key="5">
    <source>
        <dbReference type="EMBL" id="QDU08215.1"/>
    </source>
</evidence>
<dbReference type="SUPFAM" id="SSF46785">
    <property type="entry name" value="Winged helix' DNA-binding domain"/>
    <property type="match status" value="1"/>
</dbReference>
<gene>
    <name evidence="5" type="primary">lutR_2</name>
    <name evidence="5" type="ORF">V202x_15800</name>
</gene>
<dbReference type="Pfam" id="PF07729">
    <property type="entry name" value="FCD"/>
    <property type="match status" value="1"/>
</dbReference>
<dbReference type="PROSITE" id="PS50949">
    <property type="entry name" value="HTH_GNTR"/>
    <property type="match status" value="1"/>
</dbReference>
<dbReference type="RefSeq" id="WP_145172693.1">
    <property type="nucleotide sequence ID" value="NZ_CP037422.1"/>
</dbReference>
<organism evidence="5 6">
    <name type="scientific">Gimesia aquarii</name>
    <dbReference type="NCBI Taxonomy" id="2527964"/>
    <lineage>
        <taxon>Bacteria</taxon>
        <taxon>Pseudomonadati</taxon>
        <taxon>Planctomycetota</taxon>
        <taxon>Planctomycetia</taxon>
        <taxon>Planctomycetales</taxon>
        <taxon>Planctomycetaceae</taxon>
        <taxon>Gimesia</taxon>
    </lineage>
</organism>
<evidence type="ECO:0000256" key="3">
    <source>
        <dbReference type="ARBA" id="ARBA00023163"/>
    </source>
</evidence>
<dbReference type="OrthoDB" id="261145at2"/>
<dbReference type="Proteomes" id="UP000318384">
    <property type="component" value="Chromosome"/>
</dbReference>
<keyword evidence="6" id="KW-1185">Reference proteome</keyword>
<dbReference type="SMART" id="SM00345">
    <property type="entry name" value="HTH_GNTR"/>
    <property type="match status" value="1"/>
</dbReference>
<dbReference type="AlphaFoldDB" id="A0A517WSI5"/>
<dbReference type="SUPFAM" id="SSF48008">
    <property type="entry name" value="GntR ligand-binding domain-like"/>
    <property type="match status" value="1"/>
</dbReference>
<dbReference type="SMART" id="SM00895">
    <property type="entry name" value="FCD"/>
    <property type="match status" value="1"/>
</dbReference>
<dbReference type="Gene3D" id="1.20.120.530">
    <property type="entry name" value="GntR ligand-binding domain-like"/>
    <property type="match status" value="1"/>
</dbReference>
<dbReference type="GO" id="GO:0003677">
    <property type="term" value="F:DNA binding"/>
    <property type="evidence" value="ECO:0007669"/>
    <property type="project" value="UniProtKB-KW"/>
</dbReference>
<evidence type="ECO:0000313" key="6">
    <source>
        <dbReference type="Proteomes" id="UP000318384"/>
    </source>
</evidence>
<keyword evidence="1" id="KW-0805">Transcription regulation</keyword>
<reference evidence="5 6" key="1">
    <citation type="submission" date="2019-03" db="EMBL/GenBank/DDBJ databases">
        <title>Deep-cultivation of Planctomycetes and their phenomic and genomic characterization uncovers novel biology.</title>
        <authorList>
            <person name="Wiegand S."/>
            <person name="Jogler M."/>
            <person name="Boedeker C."/>
            <person name="Pinto D."/>
            <person name="Vollmers J."/>
            <person name="Rivas-Marin E."/>
            <person name="Kohn T."/>
            <person name="Peeters S.H."/>
            <person name="Heuer A."/>
            <person name="Rast P."/>
            <person name="Oberbeckmann S."/>
            <person name="Bunk B."/>
            <person name="Jeske O."/>
            <person name="Meyerdierks A."/>
            <person name="Storesund J.E."/>
            <person name="Kallscheuer N."/>
            <person name="Luecker S."/>
            <person name="Lage O.M."/>
            <person name="Pohl T."/>
            <person name="Merkel B.J."/>
            <person name="Hornburger P."/>
            <person name="Mueller R.-W."/>
            <person name="Bruemmer F."/>
            <person name="Labrenz M."/>
            <person name="Spormann A.M."/>
            <person name="Op den Camp H."/>
            <person name="Overmann J."/>
            <person name="Amann R."/>
            <person name="Jetten M.S.M."/>
            <person name="Mascher T."/>
            <person name="Medema M.H."/>
            <person name="Devos D.P."/>
            <person name="Kaster A.-K."/>
            <person name="Ovreas L."/>
            <person name="Rohde M."/>
            <person name="Galperin M.Y."/>
            <person name="Jogler C."/>
        </authorList>
    </citation>
    <scope>NUCLEOTIDE SEQUENCE [LARGE SCALE GENOMIC DNA]</scope>
    <source>
        <strain evidence="5 6">V202</strain>
    </source>
</reference>
<evidence type="ECO:0000256" key="1">
    <source>
        <dbReference type="ARBA" id="ARBA00023015"/>
    </source>
</evidence>
<feature type="domain" description="HTH gntR-type" evidence="4">
    <location>
        <begin position="17"/>
        <end position="85"/>
    </location>
</feature>
<protein>
    <submittedName>
        <fullName evidence="5">HTH-type transcriptional regulator LutR</fullName>
    </submittedName>
</protein>
<dbReference type="InterPro" id="IPR036390">
    <property type="entry name" value="WH_DNA-bd_sf"/>
</dbReference>
<dbReference type="InterPro" id="IPR036388">
    <property type="entry name" value="WH-like_DNA-bd_sf"/>
</dbReference>
<name>A0A517WSI5_9PLAN</name>
<proteinExistence type="predicted"/>
<sequence length="244" mass="27362">MSNTFESGNKNMLEPAMSLSAQIAERICERIQDEKLVPGTYLGTVDKLTEQFGVSRTVIREAIGSLRGLGIITGRPKLGLSVAEGDVQSVLRKALIPRTTNKKGWLELAKFRVVIEIGSMPLAIENTTTEQIDRLNLLVTEQKQLLEDQQKDPSRVFQEFIQKDLLFHETLLEAANQDLISQFHQVLVKYFYQGETYFPSPTIKMVHEHADIVKSITDRDSASALQAMNVHLSPILKLIKTANA</sequence>
<keyword evidence="2" id="KW-0238">DNA-binding</keyword>
<keyword evidence="3" id="KW-0804">Transcription</keyword>
<dbReference type="Pfam" id="PF00392">
    <property type="entry name" value="GntR"/>
    <property type="match status" value="1"/>
</dbReference>
<dbReference type="CDD" id="cd07377">
    <property type="entry name" value="WHTH_GntR"/>
    <property type="match status" value="1"/>
</dbReference>
<dbReference type="InterPro" id="IPR011711">
    <property type="entry name" value="GntR_C"/>
</dbReference>
<dbReference type="PANTHER" id="PTHR43537:SF5">
    <property type="entry name" value="UXU OPERON TRANSCRIPTIONAL REGULATOR"/>
    <property type="match status" value="1"/>
</dbReference>
<dbReference type="Gene3D" id="1.10.10.10">
    <property type="entry name" value="Winged helix-like DNA-binding domain superfamily/Winged helix DNA-binding domain"/>
    <property type="match status" value="1"/>
</dbReference>
<dbReference type="EMBL" id="CP037422">
    <property type="protein sequence ID" value="QDU08215.1"/>
    <property type="molecule type" value="Genomic_DNA"/>
</dbReference>
<evidence type="ECO:0000256" key="2">
    <source>
        <dbReference type="ARBA" id="ARBA00023125"/>
    </source>
</evidence>
<accession>A0A517WSI5</accession>